<dbReference type="InterPro" id="IPR001638">
    <property type="entry name" value="Solute-binding_3/MltF_N"/>
</dbReference>
<gene>
    <name evidence="3" type="ORF">BO225_03620</name>
</gene>
<dbReference type="AlphaFoldDB" id="A0A1U7NP07"/>
<comment type="caution">
    <text evidence="3">The sequence shown here is derived from an EMBL/GenBank/DDBJ whole genome shotgun (WGS) entry which is preliminary data.</text>
</comment>
<evidence type="ECO:0000313" key="4">
    <source>
        <dbReference type="Proteomes" id="UP000186705"/>
    </source>
</evidence>
<dbReference type="EMBL" id="MPKA01000054">
    <property type="protein sequence ID" value="OLU47215.1"/>
    <property type="molecule type" value="Genomic_DNA"/>
</dbReference>
<sequence length="260" mass="28579">MNKLLKIGAAAMLAAATLVGCSSSKSSEGSEEKPQEILIGISPDYMPYEGLDEDGKLEGFDIDMTKWLFDYMNENGHNYSYEFKELSFDTIITALQSDQIDLGISGFTYDEEREGLFSDSYYDSAQVMVVNADSDIQSSKDLNGKLVGAQQGATGEDVANDIEGAEVQAMQDVKVLMESLKAKGLDAVVIDQAVADNYAVNGDYKVLDEKLLDEENIIYTTEKHKDLLDDINKAIEAFKASDDYQTLVKKWFGASGEVSE</sequence>
<evidence type="ECO:0000256" key="1">
    <source>
        <dbReference type="ARBA" id="ARBA00022729"/>
    </source>
</evidence>
<keyword evidence="4" id="KW-1185">Reference proteome</keyword>
<protein>
    <submittedName>
        <fullName evidence="3">Arginine-binding protein</fullName>
    </submittedName>
</protein>
<feature type="domain" description="Solute-binding protein family 3/N-terminal" evidence="2">
    <location>
        <begin position="36"/>
        <end position="255"/>
    </location>
</feature>
<proteinExistence type="predicted"/>
<dbReference type="Proteomes" id="UP000186705">
    <property type="component" value="Unassembled WGS sequence"/>
</dbReference>
<dbReference type="PROSITE" id="PS51257">
    <property type="entry name" value="PROKAR_LIPOPROTEIN"/>
    <property type="match status" value="1"/>
</dbReference>
<dbReference type="SMART" id="SM00062">
    <property type="entry name" value="PBPb"/>
    <property type="match status" value="1"/>
</dbReference>
<name>A0A1U7NP07_9FIRM</name>
<dbReference type="PANTHER" id="PTHR35936">
    <property type="entry name" value="MEMBRANE-BOUND LYTIC MUREIN TRANSGLYCOSYLASE F"/>
    <property type="match status" value="1"/>
</dbReference>
<evidence type="ECO:0000313" key="3">
    <source>
        <dbReference type="EMBL" id="OLU47215.1"/>
    </source>
</evidence>
<dbReference type="RefSeq" id="WP_076340921.1">
    <property type="nucleotide sequence ID" value="NZ_CAJTMI010000027.1"/>
</dbReference>
<dbReference type="SUPFAM" id="SSF53850">
    <property type="entry name" value="Periplasmic binding protein-like II"/>
    <property type="match status" value="1"/>
</dbReference>
<dbReference type="Gene3D" id="3.40.190.10">
    <property type="entry name" value="Periplasmic binding protein-like II"/>
    <property type="match status" value="2"/>
</dbReference>
<evidence type="ECO:0000259" key="2">
    <source>
        <dbReference type="SMART" id="SM00062"/>
    </source>
</evidence>
<accession>A0A1U7NP07</accession>
<organism evidence="3 4">
    <name type="scientific">Dubosiella newyorkensis</name>
    <dbReference type="NCBI Taxonomy" id="1862672"/>
    <lineage>
        <taxon>Bacteria</taxon>
        <taxon>Bacillati</taxon>
        <taxon>Bacillota</taxon>
        <taxon>Erysipelotrichia</taxon>
        <taxon>Erysipelotrichales</taxon>
        <taxon>Erysipelotrichaceae</taxon>
        <taxon>Dubosiella</taxon>
    </lineage>
</organism>
<dbReference type="OrthoDB" id="9774451at2"/>
<dbReference type="PANTHER" id="PTHR35936:SF17">
    <property type="entry name" value="ARGININE-BINDING EXTRACELLULAR PROTEIN ARTP"/>
    <property type="match status" value="1"/>
</dbReference>
<reference evidence="3 4" key="1">
    <citation type="submission" date="2016-11" db="EMBL/GenBank/DDBJ databases">
        <title>Description of two novel members of the family Erysipelotrichaceae: Ileibacterium lipovorans gen. nov., sp. nov. and Dubosiella newyorkensis, gen. nov., sp. nov.</title>
        <authorList>
            <person name="Cox L.M."/>
            <person name="Sohn J."/>
            <person name="Tyrrell K.L."/>
            <person name="Citron D.M."/>
            <person name="Lawson P.A."/>
            <person name="Patel N.B."/>
            <person name="Iizumi T."/>
            <person name="Perez-Perez G.I."/>
            <person name="Goldstein E.J."/>
            <person name="Blaser M.J."/>
        </authorList>
    </citation>
    <scope>NUCLEOTIDE SEQUENCE [LARGE SCALE GENOMIC DNA]</scope>
    <source>
        <strain evidence="3 4">NYU-BL-A4</strain>
    </source>
</reference>
<dbReference type="GeneID" id="78275036"/>
<dbReference type="STRING" id="1862672.BO225_03620"/>
<dbReference type="Pfam" id="PF00497">
    <property type="entry name" value="SBP_bac_3"/>
    <property type="match status" value="1"/>
</dbReference>
<keyword evidence="1" id="KW-0732">Signal</keyword>